<reference evidence="1" key="1">
    <citation type="submission" date="2022-08" db="EMBL/GenBank/DDBJ databases">
        <title>Genome Sequence of Fusarium decemcellulare.</title>
        <authorList>
            <person name="Buettner E."/>
        </authorList>
    </citation>
    <scope>NUCLEOTIDE SEQUENCE</scope>
    <source>
        <strain evidence="1">Babe19</strain>
    </source>
</reference>
<gene>
    <name evidence="1" type="ORF">NM208_g11924</name>
</gene>
<evidence type="ECO:0000313" key="2">
    <source>
        <dbReference type="Proteomes" id="UP001148629"/>
    </source>
</evidence>
<protein>
    <submittedName>
        <fullName evidence="1">Uncharacterized protein</fullName>
    </submittedName>
</protein>
<name>A0ACC1RTC4_9HYPO</name>
<dbReference type="Proteomes" id="UP001148629">
    <property type="component" value="Unassembled WGS sequence"/>
</dbReference>
<organism evidence="1 2">
    <name type="scientific">Fusarium decemcellulare</name>
    <dbReference type="NCBI Taxonomy" id="57161"/>
    <lineage>
        <taxon>Eukaryota</taxon>
        <taxon>Fungi</taxon>
        <taxon>Dikarya</taxon>
        <taxon>Ascomycota</taxon>
        <taxon>Pezizomycotina</taxon>
        <taxon>Sordariomycetes</taxon>
        <taxon>Hypocreomycetidae</taxon>
        <taxon>Hypocreales</taxon>
        <taxon>Nectriaceae</taxon>
        <taxon>Fusarium</taxon>
        <taxon>Fusarium decemcellulare species complex</taxon>
    </lineage>
</organism>
<sequence length="359" mass="40345">MRHYGDLFSHFGLYCIDFGRVDKASLPVKIDKGHPRLPLIIVLDAPPDNSGRQNSTAVNTNQAEKFTPSPLPALKAAQYTTSHSSAPRLLNPTHNHAQLARLHDNRYSLRLQNFKDGISHFLGRAFLDMKSTGKHLGDARQLGDVNDGVVRDVANVHFAREWHKVMLTDLVDVDIFKNDHLIVLFLEDGAVDNVHEILLVALCEEQQGVGVSLRCIHESGLYAPRLPLDQNLTMNWHQMKERQPWARACASSEVERARKQTGDRVYGIERMQVAFRRISSSTTAIRGNCRRPMRSITCIPDSSFGYITKFTIDNKTLSGLSYQKYAKGYIVVFANNVEDLITTVLPHPLLAAIENTHVS</sequence>
<dbReference type="EMBL" id="JANRMS010002022">
    <property type="protein sequence ID" value="KAJ3524771.1"/>
    <property type="molecule type" value="Genomic_DNA"/>
</dbReference>
<comment type="caution">
    <text evidence="1">The sequence shown here is derived from an EMBL/GenBank/DDBJ whole genome shotgun (WGS) entry which is preliminary data.</text>
</comment>
<proteinExistence type="predicted"/>
<keyword evidence="2" id="KW-1185">Reference proteome</keyword>
<evidence type="ECO:0000313" key="1">
    <source>
        <dbReference type="EMBL" id="KAJ3524771.1"/>
    </source>
</evidence>
<accession>A0ACC1RTC4</accession>